<dbReference type="Proteomes" id="UP000027222">
    <property type="component" value="Unassembled WGS sequence"/>
</dbReference>
<dbReference type="AlphaFoldDB" id="A0A067T150"/>
<dbReference type="HOGENOM" id="CLU_1454512_0_0_1"/>
<evidence type="ECO:0000313" key="2">
    <source>
        <dbReference type="Proteomes" id="UP000027222"/>
    </source>
</evidence>
<dbReference type="EMBL" id="KL142379">
    <property type="protein sequence ID" value="KDR76027.1"/>
    <property type="molecule type" value="Genomic_DNA"/>
</dbReference>
<keyword evidence="2" id="KW-1185">Reference proteome</keyword>
<reference evidence="2" key="1">
    <citation type="journal article" date="2014" name="Proc. Natl. Acad. Sci. U.S.A.">
        <title>Extensive sampling of basidiomycete genomes demonstrates inadequacy of the white-rot/brown-rot paradigm for wood decay fungi.</title>
        <authorList>
            <person name="Riley R."/>
            <person name="Salamov A.A."/>
            <person name="Brown D.W."/>
            <person name="Nagy L.G."/>
            <person name="Floudas D."/>
            <person name="Held B.W."/>
            <person name="Levasseur A."/>
            <person name="Lombard V."/>
            <person name="Morin E."/>
            <person name="Otillar R."/>
            <person name="Lindquist E.A."/>
            <person name="Sun H."/>
            <person name="LaButti K.M."/>
            <person name="Schmutz J."/>
            <person name="Jabbour D."/>
            <person name="Luo H."/>
            <person name="Baker S.E."/>
            <person name="Pisabarro A.G."/>
            <person name="Walton J.D."/>
            <person name="Blanchette R.A."/>
            <person name="Henrissat B."/>
            <person name="Martin F."/>
            <person name="Cullen D."/>
            <person name="Hibbett D.S."/>
            <person name="Grigoriev I.V."/>
        </authorList>
    </citation>
    <scope>NUCLEOTIDE SEQUENCE [LARGE SCALE GENOMIC DNA]</scope>
    <source>
        <strain evidence="2">CBS 339.88</strain>
    </source>
</reference>
<proteinExistence type="predicted"/>
<name>A0A067T150_GALM3</name>
<protein>
    <submittedName>
        <fullName evidence="1">Uncharacterized protein</fullName>
    </submittedName>
</protein>
<accession>A0A067T150</accession>
<gene>
    <name evidence="1" type="ORF">GALMADRAFT_459169</name>
</gene>
<organism evidence="1 2">
    <name type="scientific">Galerina marginata (strain CBS 339.88)</name>
    <dbReference type="NCBI Taxonomy" id="685588"/>
    <lineage>
        <taxon>Eukaryota</taxon>
        <taxon>Fungi</taxon>
        <taxon>Dikarya</taxon>
        <taxon>Basidiomycota</taxon>
        <taxon>Agaricomycotina</taxon>
        <taxon>Agaricomycetes</taxon>
        <taxon>Agaricomycetidae</taxon>
        <taxon>Agaricales</taxon>
        <taxon>Agaricineae</taxon>
        <taxon>Strophariaceae</taxon>
        <taxon>Galerina</taxon>
    </lineage>
</organism>
<sequence>MNSRLPCHFHKPIFEPKFLPNDNRHGLPFLLPPSLLRQFRQRPFRHLYVNFYSSYDNPYVILLGYSTAAWYSHSQVGYRPHFLPTKISILASSAQQVFELAATFDDSYLYALGPHRAIGDSCKELAAQRQIFGLQKAMTWLAGKSDGAARRVRVCVDSGSSRQYQVVYLILFPFFFCSSYEPANSY</sequence>
<evidence type="ECO:0000313" key="1">
    <source>
        <dbReference type="EMBL" id="KDR76027.1"/>
    </source>
</evidence>